<dbReference type="PANTHER" id="PTHR45496:SF1">
    <property type="entry name" value="CHAPERONE DNAJ-DOMAIN SUPERFAMILY PROTEIN"/>
    <property type="match status" value="1"/>
</dbReference>
<dbReference type="EMBL" id="JACTNZ010000006">
    <property type="protein sequence ID" value="KAG5544474.1"/>
    <property type="molecule type" value="Genomic_DNA"/>
</dbReference>
<keyword evidence="1" id="KW-1133">Transmembrane helix</keyword>
<keyword evidence="1" id="KW-0472">Membrane</keyword>
<keyword evidence="1" id="KW-0812">Transmembrane</keyword>
<organism evidence="2 3">
    <name type="scientific">Rhododendron griersonianum</name>
    <dbReference type="NCBI Taxonomy" id="479676"/>
    <lineage>
        <taxon>Eukaryota</taxon>
        <taxon>Viridiplantae</taxon>
        <taxon>Streptophyta</taxon>
        <taxon>Embryophyta</taxon>
        <taxon>Tracheophyta</taxon>
        <taxon>Spermatophyta</taxon>
        <taxon>Magnoliopsida</taxon>
        <taxon>eudicotyledons</taxon>
        <taxon>Gunneridae</taxon>
        <taxon>Pentapetalae</taxon>
        <taxon>asterids</taxon>
        <taxon>Ericales</taxon>
        <taxon>Ericaceae</taxon>
        <taxon>Ericoideae</taxon>
        <taxon>Rhodoreae</taxon>
        <taxon>Rhododendron</taxon>
    </lineage>
</organism>
<dbReference type="Proteomes" id="UP000823749">
    <property type="component" value="Chromosome 6"/>
</dbReference>
<evidence type="ECO:0000313" key="2">
    <source>
        <dbReference type="EMBL" id="KAG5544474.1"/>
    </source>
</evidence>
<keyword evidence="3" id="KW-1185">Reference proteome</keyword>
<proteinExistence type="predicted"/>
<dbReference type="PANTHER" id="PTHR45496">
    <property type="entry name" value="CHAPERONE DNAJ-DOMAIN SUPERFAMILY PROTEIN"/>
    <property type="match status" value="1"/>
</dbReference>
<accession>A0AAV6JWD9</accession>
<name>A0AAV6JWD9_9ERIC</name>
<evidence type="ECO:0000256" key="1">
    <source>
        <dbReference type="SAM" id="Phobius"/>
    </source>
</evidence>
<dbReference type="InterPro" id="IPR053052">
    <property type="entry name" value="Imprinting_Balance_Reg"/>
</dbReference>
<protein>
    <submittedName>
        <fullName evidence="2">Uncharacterized protein</fullName>
    </submittedName>
</protein>
<feature type="transmembrane region" description="Helical" evidence="1">
    <location>
        <begin position="178"/>
        <end position="197"/>
    </location>
</feature>
<dbReference type="AlphaFoldDB" id="A0AAV6JWD9"/>
<evidence type="ECO:0000313" key="3">
    <source>
        <dbReference type="Proteomes" id="UP000823749"/>
    </source>
</evidence>
<sequence>MPGKVDLVGSRSDGGFQQQKLPMRRGGIVELLDSLSVELLDVCPYCYNLYENCQKAFQGVTIPTLPPLVTGREAYHCCWSFFPVPSAIANSQGMKKAAVTMVFWVGFPSDLSVMVLVSSQRYNAYSICYYLCSSHYVECARRFGLITLTGIWLWIFLYLVSVFSDLQFKVLCFVGVPLLYRSLLWCFGDMVYFPVLLPSMKLIAEHNWFRISIFGASVILASEQLHENGCGRGSLLRKVLEKQKVQNQYLRILRDTLMTRLV</sequence>
<gene>
    <name evidence="2" type="ORF">RHGRI_017035</name>
</gene>
<feature type="transmembrane region" description="Helical" evidence="1">
    <location>
        <begin position="143"/>
        <end position="163"/>
    </location>
</feature>
<reference evidence="2 3" key="1">
    <citation type="submission" date="2020-08" db="EMBL/GenBank/DDBJ databases">
        <title>Plant Genome Project.</title>
        <authorList>
            <person name="Zhang R.-G."/>
        </authorList>
    </citation>
    <scope>NUCLEOTIDE SEQUENCE [LARGE SCALE GENOMIC DNA]</scope>
    <source>
        <strain evidence="2">WSP0</strain>
        <tissue evidence="2">Leaf</tissue>
    </source>
</reference>
<comment type="caution">
    <text evidence="2">The sequence shown here is derived from an EMBL/GenBank/DDBJ whole genome shotgun (WGS) entry which is preliminary data.</text>
</comment>